<dbReference type="Proteomes" id="UP000240971">
    <property type="component" value="Unassembled WGS sequence"/>
</dbReference>
<evidence type="ECO:0000313" key="3">
    <source>
        <dbReference type="Proteomes" id="UP000240971"/>
    </source>
</evidence>
<protein>
    <submittedName>
        <fullName evidence="2">Suppressor of fused protein SUFU</fullName>
    </submittedName>
</protein>
<keyword evidence="3" id="KW-1185">Reference proteome</keyword>
<dbReference type="Pfam" id="PF05076">
    <property type="entry name" value="SUFU"/>
    <property type="match status" value="1"/>
</dbReference>
<reference evidence="2 3" key="1">
    <citation type="submission" date="2018-03" db="EMBL/GenBank/DDBJ databases">
        <title>Genomic Encyclopedia of Archaeal and Bacterial Type Strains, Phase II (KMG-II): from individual species to whole genera.</title>
        <authorList>
            <person name="Goeker M."/>
        </authorList>
    </citation>
    <scope>NUCLEOTIDE SEQUENCE [LARGE SCALE GENOMIC DNA]</scope>
    <source>
        <strain evidence="2 3">DSM 24859</strain>
    </source>
</reference>
<comment type="caution">
    <text evidence="2">The sequence shown here is derived from an EMBL/GenBank/DDBJ whole genome shotgun (WGS) entry which is preliminary data.</text>
</comment>
<dbReference type="AlphaFoldDB" id="A0A2P8HUM3"/>
<evidence type="ECO:0000313" key="2">
    <source>
        <dbReference type="EMBL" id="PSL49885.1"/>
    </source>
</evidence>
<evidence type="ECO:0000259" key="1">
    <source>
        <dbReference type="Pfam" id="PF05076"/>
    </source>
</evidence>
<sequence>MLQDHREKIINMNNDLVKQTEFVSEIYNSLVLSHYIKHWGMPESRVVSKRQGFDERIAVYYFPCNKEKPIAHVATIGTSQQTGRNGKVGCEYIFVLPCDLGGADIESVYNYLLDISAHTVINIEDISTPRVMGESKLAPAAWKTKAILFDELRGEDENFSTIPYGDLFNTKFIWAVPIHESEYKSITENGIEFFDSLEQLSEISIVDVTRAPFC</sequence>
<name>A0A2P8HUM3_CHINA</name>
<organism evidence="2 3">
    <name type="scientific">Chitinophaga niastensis</name>
    <dbReference type="NCBI Taxonomy" id="536980"/>
    <lineage>
        <taxon>Bacteria</taxon>
        <taxon>Pseudomonadati</taxon>
        <taxon>Bacteroidota</taxon>
        <taxon>Chitinophagia</taxon>
        <taxon>Chitinophagales</taxon>
        <taxon>Chitinophagaceae</taxon>
        <taxon>Chitinophaga</taxon>
    </lineage>
</organism>
<accession>A0A2P8HUM3</accession>
<dbReference type="EMBL" id="PYAW01000001">
    <property type="protein sequence ID" value="PSL49885.1"/>
    <property type="molecule type" value="Genomic_DNA"/>
</dbReference>
<feature type="domain" description="Suppressor of fused-like" evidence="1">
    <location>
        <begin position="55"/>
        <end position="210"/>
    </location>
</feature>
<proteinExistence type="predicted"/>
<gene>
    <name evidence="2" type="ORF">CLV51_1011224</name>
</gene>
<dbReference type="InterPro" id="IPR020941">
    <property type="entry name" value="SUFU-like_domain"/>
</dbReference>